<evidence type="ECO:0000256" key="9">
    <source>
        <dbReference type="SAM" id="SignalP"/>
    </source>
</evidence>
<dbReference type="GO" id="GO:0016020">
    <property type="term" value="C:membrane"/>
    <property type="evidence" value="ECO:0007669"/>
    <property type="project" value="InterPro"/>
</dbReference>
<feature type="binding site" evidence="7">
    <location>
        <position position="92"/>
    </location>
    <ligand>
        <name>chlorophyll a</name>
        <dbReference type="ChEBI" id="CHEBI:58416"/>
        <label>1</label>
    </ligand>
</feature>
<name>A0A7S3YG15_HETAK</name>
<dbReference type="PANTHER" id="PTHR21649">
    <property type="entry name" value="CHLOROPHYLL A/B BINDING PROTEIN"/>
    <property type="match status" value="1"/>
</dbReference>
<feature type="binding site" evidence="7">
    <location>
        <position position="208"/>
    </location>
    <ligand>
        <name>chlorophyll a</name>
        <dbReference type="ChEBI" id="CHEBI:58416"/>
        <label>1</label>
    </ligand>
</feature>
<keyword evidence="8" id="KW-0812">Transmembrane</keyword>
<keyword evidence="9" id="KW-0732">Signal</keyword>
<reference evidence="10" key="1">
    <citation type="submission" date="2021-01" db="EMBL/GenBank/DDBJ databases">
        <authorList>
            <person name="Corre E."/>
            <person name="Pelletier E."/>
            <person name="Niang G."/>
            <person name="Scheremetjew M."/>
            <person name="Finn R."/>
            <person name="Kale V."/>
            <person name="Holt S."/>
            <person name="Cochrane G."/>
            <person name="Meng A."/>
            <person name="Brown T."/>
            <person name="Cohen L."/>
        </authorList>
    </citation>
    <scope>NUCLEOTIDE SEQUENCE</scope>
    <source>
        <strain evidence="10">CCMP3107</strain>
    </source>
</reference>
<feature type="binding site" evidence="7">
    <location>
        <position position="95"/>
    </location>
    <ligand>
        <name>chlorophyll a</name>
        <dbReference type="ChEBI" id="CHEBI:58416"/>
        <label>1</label>
    </ligand>
</feature>
<feature type="binding site" evidence="7">
    <location>
        <position position="206"/>
    </location>
    <ligand>
        <name>chlorophyll a</name>
        <dbReference type="ChEBI" id="CHEBI:58416"/>
        <label>1</label>
    </ligand>
</feature>
<dbReference type="Gene3D" id="1.10.3460.10">
    <property type="entry name" value="Chlorophyll a/b binding protein domain"/>
    <property type="match status" value="1"/>
</dbReference>
<comment type="subcellular location">
    <subcellularLocation>
        <location evidence="2">Plastid</location>
        <location evidence="2">Chloroplast</location>
    </subcellularLocation>
</comment>
<dbReference type="InterPro" id="IPR001344">
    <property type="entry name" value="Chloro_AB-bd_pln"/>
</dbReference>
<feature type="chain" id="PRO_5031085106" description="Plastid light harvesting protein" evidence="9">
    <location>
        <begin position="21"/>
        <end position="232"/>
    </location>
</feature>
<comment type="function">
    <text evidence="1">The light-harvesting complex (LHC) functions as a light receptor, it captures and delivers excitation energy to photosystems with which it is closely associated. Energy is transferred from the carotenoid and chlorophyll C (or B) to chlorophyll A and the photosynthetic reaction centers where it is used to synthesize ATP and reducing power.</text>
</comment>
<evidence type="ECO:0000256" key="3">
    <source>
        <dbReference type="ARBA" id="ARBA00005933"/>
    </source>
</evidence>
<feature type="signal peptide" evidence="9">
    <location>
        <begin position="1"/>
        <end position="20"/>
    </location>
</feature>
<gene>
    <name evidence="10" type="ORF">HAKA00212_LOCUS25100</name>
</gene>
<feature type="binding site" description="axial binding residue" evidence="7">
    <location>
        <position position="220"/>
    </location>
    <ligand>
        <name>chlorophyll a</name>
        <dbReference type="ChEBI" id="CHEBI:58416"/>
        <label>4</label>
    </ligand>
    <ligandPart>
        <name>Mg</name>
        <dbReference type="ChEBI" id="CHEBI:25107"/>
    </ligandPart>
</feature>
<sequence length="232" mass="24968">MKLLSIIAIASIFLVSGGAAFHFAADAKGPSNRFAMSTRNGGVLSRKKSDMPIKMALVEDLPGVLPPVGFFDPLGISQGKNENAIKKFREAELKHGRIAMLASVGILLAERFNPLFDGKILGAGIYHFQQADQLLPYFWVIVLFAIALIEGQTILTAWDSVEDSQNKPIADLRADYEPGDLGFDPLGLAPSDPAALAEMRTKELQNGRLAMLGIAGIVAQELLTGQPIPLPF</sequence>
<keyword evidence="6" id="KW-0934">Plastid</keyword>
<keyword evidence="5" id="KW-0602">Photosynthesis</keyword>
<evidence type="ECO:0000256" key="1">
    <source>
        <dbReference type="ARBA" id="ARBA00004022"/>
    </source>
</evidence>
<dbReference type="InterPro" id="IPR022796">
    <property type="entry name" value="Chloroa_b-bind"/>
</dbReference>
<feature type="transmembrane region" description="Helical" evidence="8">
    <location>
        <begin position="137"/>
        <end position="158"/>
    </location>
</feature>
<organism evidence="10">
    <name type="scientific">Heterosigma akashiwo</name>
    <name type="common">Chromophytic alga</name>
    <name type="synonym">Heterosigma carterae</name>
    <dbReference type="NCBI Taxonomy" id="2829"/>
    <lineage>
        <taxon>Eukaryota</taxon>
        <taxon>Sar</taxon>
        <taxon>Stramenopiles</taxon>
        <taxon>Ochrophyta</taxon>
        <taxon>Raphidophyceae</taxon>
        <taxon>Chattonellales</taxon>
        <taxon>Chattonellaceae</taxon>
        <taxon>Heterosigma</taxon>
    </lineage>
</organism>
<feature type="binding site" evidence="7">
    <location>
        <position position="202"/>
    </location>
    <ligand>
        <name>chlorophyll a</name>
        <dbReference type="ChEBI" id="CHEBI:58416"/>
        <label>1</label>
    </ligand>
</feature>
<dbReference type="GO" id="GO:0016168">
    <property type="term" value="F:chlorophyll binding"/>
    <property type="evidence" value="ECO:0007669"/>
    <property type="project" value="UniProtKB-KW"/>
</dbReference>
<keyword evidence="8" id="KW-1133">Transmembrane helix</keyword>
<feature type="binding site" description="axial binding residue" evidence="7">
    <location>
        <position position="97"/>
    </location>
    <ligand>
        <name>chlorophyll b</name>
        <dbReference type="ChEBI" id="CHEBI:61721"/>
        <label>1</label>
    </ligand>
    <ligandPart>
        <name>Mg</name>
        <dbReference type="ChEBI" id="CHEBI:25107"/>
    </ligandPart>
</feature>
<feature type="binding site" evidence="7">
    <location>
        <position position="203"/>
    </location>
    <ligand>
        <name>chlorophyll a</name>
        <dbReference type="ChEBI" id="CHEBI:58416"/>
        <label>1</label>
    </ligand>
</feature>
<evidence type="ECO:0008006" key="11">
    <source>
        <dbReference type="Google" id="ProtNLM"/>
    </source>
</evidence>
<feature type="binding site" evidence="7">
    <location>
        <position position="77"/>
    </location>
    <ligand>
        <name>chlorophyll a</name>
        <dbReference type="ChEBI" id="CHEBI:58416"/>
        <label>1</label>
    </ligand>
</feature>
<dbReference type="GO" id="GO:0009765">
    <property type="term" value="P:photosynthesis, light harvesting"/>
    <property type="evidence" value="ECO:0007669"/>
    <property type="project" value="InterPro"/>
</dbReference>
<evidence type="ECO:0000313" key="10">
    <source>
        <dbReference type="EMBL" id="CAE0650524.1"/>
    </source>
</evidence>
<dbReference type="SUPFAM" id="SSF103511">
    <property type="entry name" value="Chlorophyll a-b binding protein"/>
    <property type="match status" value="1"/>
</dbReference>
<comment type="similarity">
    <text evidence="3">Belongs to the fucoxanthin chlorophyll protein family.</text>
</comment>
<keyword evidence="8" id="KW-0472">Membrane</keyword>
<evidence type="ECO:0000256" key="2">
    <source>
        <dbReference type="ARBA" id="ARBA00004229"/>
    </source>
</evidence>
<dbReference type="Pfam" id="PF00504">
    <property type="entry name" value="Chloroa_b-bind"/>
    <property type="match status" value="1"/>
</dbReference>
<accession>A0A7S3YG15</accession>
<evidence type="ECO:0000256" key="5">
    <source>
        <dbReference type="ARBA" id="ARBA00022531"/>
    </source>
</evidence>
<evidence type="ECO:0000256" key="4">
    <source>
        <dbReference type="ARBA" id="ARBA00022528"/>
    </source>
</evidence>
<proteinExistence type="inferred from homology"/>
<evidence type="ECO:0000256" key="7">
    <source>
        <dbReference type="PIRSR" id="PIRSR601344-1"/>
    </source>
</evidence>
<dbReference type="EMBL" id="HBIU01057580">
    <property type="protein sequence ID" value="CAE0650524.1"/>
    <property type="molecule type" value="Transcribed_RNA"/>
</dbReference>
<dbReference type="GO" id="GO:0009507">
    <property type="term" value="C:chloroplast"/>
    <property type="evidence" value="ECO:0007669"/>
    <property type="project" value="UniProtKB-SubCell"/>
</dbReference>
<protein>
    <recommendedName>
        <fullName evidence="11">Plastid light harvesting protein</fullName>
    </recommendedName>
</protein>
<evidence type="ECO:0000256" key="6">
    <source>
        <dbReference type="ARBA" id="ARBA00022640"/>
    </source>
</evidence>
<keyword evidence="7" id="KW-0157">Chromophore</keyword>
<keyword evidence="7" id="KW-0148">Chlorophyll</keyword>
<dbReference type="AlphaFoldDB" id="A0A7S3YG15"/>
<keyword evidence="4" id="KW-0150">Chloroplast</keyword>
<evidence type="ECO:0000256" key="8">
    <source>
        <dbReference type="SAM" id="Phobius"/>
    </source>
</evidence>